<evidence type="ECO:0000313" key="3">
    <source>
        <dbReference type="Proteomes" id="UP001500212"/>
    </source>
</evidence>
<name>A0ABP8TTT0_9ACTN</name>
<protein>
    <submittedName>
        <fullName evidence="2">Uncharacterized protein</fullName>
    </submittedName>
</protein>
<feature type="signal peptide" evidence="1">
    <location>
        <begin position="1"/>
        <end position="29"/>
    </location>
</feature>
<evidence type="ECO:0000313" key="2">
    <source>
        <dbReference type="EMBL" id="GAA4614898.1"/>
    </source>
</evidence>
<gene>
    <name evidence="2" type="ORF">GCM10023195_65310</name>
</gene>
<reference evidence="3" key="1">
    <citation type="journal article" date="2019" name="Int. J. Syst. Evol. Microbiol.">
        <title>The Global Catalogue of Microorganisms (GCM) 10K type strain sequencing project: providing services to taxonomists for standard genome sequencing and annotation.</title>
        <authorList>
            <consortium name="The Broad Institute Genomics Platform"/>
            <consortium name="The Broad Institute Genome Sequencing Center for Infectious Disease"/>
            <person name="Wu L."/>
            <person name="Ma J."/>
        </authorList>
    </citation>
    <scope>NUCLEOTIDE SEQUENCE [LARGE SCALE GENOMIC DNA]</scope>
    <source>
        <strain evidence="3">JCM 17938</strain>
    </source>
</reference>
<organism evidence="2 3">
    <name type="scientific">Actinoallomurus liliacearum</name>
    <dbReference type="NCBI Taxonomy" id="1080073"/>
    <lineage>
        <taxon>Bacteria</taxon>
        <taxon>Bacillati</taxon>
        <taxon>Actinomycetota</taxon>
        <taxon>Actinomycetes</taxon>
        <taxon>Streptosporangiales</taxon>
        <taxon>Thermomonosporaceae</taxon>
        <taxon>Actinoallomurus</taxon>
    </lineage>
</organism>
<feature type="chain" id="PRO_5046575502" evidence="1">
    <location>
        <begin position="30"/>
        <end position="174"/>
    </location>
</feature>
<proteinExistence type="predicted"/>
<evidence type="ECO:0000256" key="1">
    <source>
        <dbReference type="SAM" id="SignalP"/>
    </source>
</evidence>
<comment type="caution">
    <text evidence="2">The sequence shown here is derived from an EMBL/GenBank/DDBJ whole genome shotgun (WGS) entry which is preliminary data.</text>
</comment>
<keyword evidence="3" id="KW-1185">Reference proteome</keyword>
<keyword evidence="1" id="KW-0732">Signal</keyword>
<dbReference type="RefSeq" id="WP_345363241.1">
    <property type="nucleotide sequence ID" value="NZ_BAABHJ010000027.1"/>
</dbReference>
<dbReference type="Proteomes" id="UP001500212">
    <property type="component" value="Unassembled WGS sequence"/>
</dbReference>
<dbReference type="EMBL" id="BAABHJ010000027">
    <property type="protein sequence ID" value="GAA4614898.1"/>
    <property type="molecule type" value="Genomic_DNA"/>
</dbReference>
<accession>A0ABP8TTT0</accession>
<sequence>MIKSFDRRIVTAATTVALGLVLTQAPADAARFSMVYTCAVPILGDRSVQFDGTLTATPDRPTVGTFTRVDLHVARLSLRPPVAVTSWSAIADVDVAGAQTGAFRLSGSGGPVAAYGPVTGDLTGGWVPRAIGVDRLRLARVVLKVSTAPFGDVVVPCSPREPRPVAETLTVFTR</sequence>